<protein>
    <submittedName>
        <fullName evidence="2">Uncharacterized protein</fullName>
    </submittedName>
</protein>
<dbReference type="EMBL" id="MOOE01000014">
    <property type="protein sequence ID" value="KAK1517960.1"/>
    <property type="molecule type" value="Genomic_DNA"/>
</dbReference>
<feature type="compositionally biased region" description="Low complexity" evidence="1">
    <location>
        <begin position="414"/>
        <end position="423"/>
    </location>
</feature>
<reference evidence="2 3" key="1">
    <citation type="submission" date="2016-10" db="EMBL/GenBank/DDBJ databases">
        <title>The genome sequence of Colletotrichum fioriniae PJ7.</title>
        <authorList>
            <person name="Baroncelli R."/>
        </authorList>
    </citation>
    <scope>NUCLEOTIDE SEQUENCE [LARGE SCALE GENOMIC DNA]</scope>
    <source>
        <strain evidence="2 3">IMI 309622</strain>
    </source>
</reference>
<feature type="region of interest" description="Disordered" evidence="1">
    <location>
        <begin position="412"/>
        <end position="436"/>
    </location>
</feature>
<sequence length="545" mass="59750">MATHIQSQTSSTDFSPLAEVNRTTTTSDMFKAVCRWFGIQNDAEALRADPAHGVQAVPNAQVVISRKNEGSVVHASGVSFSSKPRLPPPLAPKSISSDVHILPHDTGNQRPGVSKANSAQQQLSNDACPIADPSIPSINITTHASRQQFVDYGAIVSTTDPFVWKFPGTKVWVGSETLFPIPEEVQTLWERVKGGLLATLEAVEGEMMREQSQEPSLRKRHVRRRRFMTELRMSGCCQKLKTGKDRKVNLYPCVWILCGSKWCRNKIRKATERLELPQNLSSQRIEVHEGGPTFNASEVNIPRSQLDNDRALVPGVAHSGGTILHHIEVSPKQECGSICGILCCTTFVKDGNVIDQHVSRIGGVLTETFFDLDYKIWPLALTTAHGIFDLLLSEASDDCELKPDSGKSKYLQTSASVHSSDSESVYDTDEESSESEAEIEVLGDKSASSVTKWTRVEDVVGINFMGERLSSKEFFDRGPPADYTILRSDVLNSCRNIISSDPSVEVTTFVLNSHLTSGPVSLIIGVDELWEPQGCGFAEALPSAV</sequence>
<evidence type="ECO:0000313" key="3">
    <source>
        <dbReference type="Proteomes" id="UP001240678"/>
    </source>
</evidence>
<dbReference type="GeneID" id="85343913"/>
<organism evidence="2 3">
    <name type="scientific">Colletotrichum costaricense</name>
    <dbReference type="NCBI Taxonomy" id="1209916"/>
    <lineage>
        <taxon>Eukaryota</taxon>
        <taxon>Fungi</taxon>
        <taxon>Dikarya</taxon>
        <taxon>Ascomycota</taxon>
        <taxon>Pezizomycotina</taxon>
        <taxon>Sordariomycetes</taxon>
        <taxon>Hypocreomycetidae</taxon>
        <taxon>Glomerellales</taxon>
        <taxon>Glomerellaceae</taxon>
        <taxon>Colletotrichum</taxon>
        <taxon>Colletotrichum acutatum species complex</taxon>
    </lineage>
</organism>
<dbReference type="AlphaFoldDB" id="A0AAJ0DX24"/>
<accession>A0AAJ0DX24</accession>
<comment type="caution">
    <text evidence="2">The sequence shown here is derived from an EMBL/GenBank/DDBJ whole genome shotgun (WGS) entry which is preliminary data.</text>
</comment>
<gene>
    <name evidence="2" type="ORF">CCOS01_12217</name>
</gene>
<feature type="compositionally biased region" description="Acidic residues" evidence="1">
    <location>
        <begin position="424"/>
        <end position="436"/>
    </location>
</feature>
<name>A0AAJ0DX24_9PEZI</name>
<keyword evidence="3" id="KW-1185">Reference proteome</keyword>
<proteinExistence type="predicted"/>
<evidence type="ECO:0000256" key="1">
    <source>
        <dbReference type="SAM" id="MobiDB-lite"/>
    </source>
</evidence>
<dbReference type="Proteomes" id="UP001240678">
    <property type="component" value="Unassembled WGS sequence"/>
</dbReference>
<evidence type="ECO:0000313" key="2">
    <source>
        <dbReference type="EMBL" id="KAK1517960.1"/>
    </source>
</evidence>
<dbReference type="RefSeq" id="XP_060309309.1">
    <property type="nucleotide sequence ID" value="XM_060460366.1"/>
</dbReference>